<name>A0A0B6Y671_9EUPU</name>
<organism evidence="1">
    <name type="scientific">Arion vulgaris</name>
    <dbReference type="NCBI Taxonomy" id="1028688"/>
    <lineage>
        <taxon>Eukaryota</taxon>
        <taxon>Metazoa</taxon>
        <taxon>Spiralia</taxon>
        <taxon>Lophotrochozoa</taxon>
        <taxon>Mollusca</taxon>
        <taxon>Gastropoda</taxon>
        <taxon>Heterobranchia</taxon>
        <taxon>Euthyneura</taxon>
        <taxon>Panpulmonata</taxon>
        <taxon>Eupulmonata</taxon>
        <taxon>Stylommatophora</taxon>
        <taxon>Helicina</taxon>
        <taxon>Arionoidea</taxon>
        <taxon>Arionidae</taxon>
        <taxon>Arion</taxon>
    </lineage>
</organism>
<dbReference type="EMBL" id="HACG01004466">
    <property type="protein sequence ID" value="CEK51331.1"/>
    <property type="molecule type" value="Transcribed_RNA"/>
</dbReference>
<reference evidence="1" key="1">
    <citation type="submission" date="2014-12" db="EMBL/GenBank/DDBJ databases">
        <title>Insight into the proteome of Arion vulgaris.</title>
        <authorList>
            <person name="Aradska J."/>
            <person name="Bulat T."/>
            <person name="Smidak R."/>
            <person name="Sarate P."/>
            <person name="Gangsoo J."/>
            <person name="Sialana F."/>
            <person name="Bilban M."/>
            <person name="Lubec G."/>
        </authorList>
    </citation>
    <scope>NUCLEOTIDE SEQUENCE</scope>
    <source>
        <tissue evidence="1">Skin</tissue>
    </source>
</reference>
<dbReference type="AlphaFoldDB" id="A0A0B6Y671"/>
<feature type="non-terminal residue" evidence="1">
    <location>
        <position position="1"/>
    </location>
</feature>
<evidence type="ECO:0000313" key="1">
    <source>
        <dbReference type="EMBL" id="CEK51331.1"/>
    </source>
</evidence>
<accession>A0A0B6Y671</accession>
<protein>
    <submittedName>
        <fullName evidence="1">Uncharacterized protein</fullName>
    </submittedName>
</protein>
<sequence>PFCQTLPIVVTVKPPRASYCKTSEIKPHLSLNTFVYLVVLQSEILVLFSYHNDKLYCVCVY</sequence>
<proteinExistence type="predicted"/>
<gene>
    <name evidence="1" type="primary">ORF13147</name>
</gene>